<dbReference type="Gene3D" id="3.40.50.2300">
    <property type="match status" value="2"/>
</dbReference>
<dbReference type="GO" id="GO:0000976">
    <property type="term" value="F:transcription cis-regulatory region binding"/>
    <property type="evidence" value="ECO:0007669"/>
    <property type="project" value="TreeGrafter"/>
</dbReference>
<dbReference type="CDD" id="cd01392">
    <property type="entry name" value="HTH_LacI"/>
    <property type="match status" value="1"/>
</dbReference>
<evidence type="ECO:0000313" key="6">
    <source>
        <dbReference type="Proteomes" id="UP000515909"/>
    </source>
</evidence>
<dbReference type="SUPFAM" id="SSF47413">
    <property type="entry name" value="lambda repressor-like DNA-binding domains"/>
    <property type="match status" value="1"/>
</dbReference>
<name>A0A7G8T7C7_9FIRM</name>
<dbReference type="Gene3D" id="1.10.260.40">
    <property type="entry name" value="lambda repressor-like DNA-binding domains"/>
    <property type="match status" value="1"/>
</dbReference>
<dbReference type="PROSITE" id="PS00356">
    <property type="entry name" value="HTH_LACI_1"/>
    <property type="match status" value="1"/>
</dbReference>
<gene>
    <name evidence="5" type="ORF">HCR03_12265</name>
</gene>
<dbReference type="AlphaFoldDB" id="A0A7G8T7C7"/>
<dbReference type="Proteomes" id="UP000515909">
    <property type="component" value="Chromosome"/>
</dbReference>
<dbReference type="Pfam" id="PF00356">
    <property type="entry name" value="LacI"/>
    <property type="match status" value="1"/>
</dbReference>
<dbReference type="Pfam" id="PF13377">
    <property type="entry name" value="Peripla_BP_3"/>
    <property type="match status" value="1"/>
</dbReference>
<evidence type="ECO:0000256" key="1">
    <source>
        <dbReference type="ARBA" id="ARBA00023015"/>
    </source>
</evidence>
<sequence>MATLKDIAAEAGVSIMTVSNVINGNYGRVSEKNIQKIRELVKKYDYVPNLSARSLSSNTSRIIVIFLPKDNPLVNYFSNPYMGELFGEIEMLIREQDYFVLIRSLEEIGSIPTILKNWNADGAIILTHQTHSDMKSITHSSECPVVFIDSYHTEDFSALTVGINEYKGGYTAAKHLIYNGHKKIAFAGPFNESNDIVYNRYRGYRAALKEAGIEYSSSRIIKTNTTYEDGIRIGKAIANGSYDVSAVFATADILAIGIMEGSRLNGMIVPNDLSVVGFDNLQICSFVTPKLTTISQDVKQKAESAVNLLMRAIRDDSFRKSAINLDVELEERQSVRRLV</sequence>
<keyword evidence="1" id="KW-0805">Transcription regulation</keyword>
<dbReference type="PANTHER" id="PTHR30146">
    <property type="entry name" value="LACI-RELATED TRANSCRIPTIONAL REPRESSOR"/>
    <property type="match status" value="1"/>
</dbReference>
<dbReference type="PROSITE" id="PS50932">
    <property type="entry name" value="HTH_LACI_2"/>
    <property type="match status" value="1"/>
</dbReference>
<organism evidence="5 6">
    <name type="scientific">Caproicibacter fermentans</name>
    <dbReference type="NCBI Taxonomy" id="2576756"/>
    <lineage>
        <taxon>Bacteria</taxon>
        <taxon>Bacillati</taxon>
        <taxon>Bacillota</taxon>
        <taxon>Clostridia</taxon>
        <taxon>Eubacteriales</taxon>
        <taxon>Acutalibacteraceae</taxon>
        <taxon>Caproicibacter</taxon>
    </lineage>
</organism>
<dbReference type="InterPro" id="IPR000843">
    <property type="entry name" value="HTH_LacI"/>
</dbReference>
<dbReference type="GO" id="GO:0003700">
    <property type="term" value="F:DNA-binding transcription factor activity"/>
    <property type="evidence" value="ECO:0007669"/>
    <property type="project" value="TreeGrafter"/>
</dbReference>
<protein>
    <submittedName>
        <fullName evidence="5">LacI family DNA-binding transcriptional regulator</fullName>
    </submittedName>
</protein>
<dbReference type="InterPro" id="IPR046335">
    <property type="entry name" value="LacI/GalR-like_sensor"/>
</dbReference>
<reference evidence="5 6" key="1">
    <citation type="submission" date="2020-08" db="EMBL/GenBank/DDBJ databases">
        <title>The isolate Caproiciproducens sp. 7D4C2 produces n-caproate at mildly acidic conditions from hexoses: genome and rBOX comparison with related strains and chain-elongating bacteria.</title>
        <authorList>
            <person name="Esquivel-Elizondo S."/>
            <person name="Bagci C."/>
            <person name="Temovska M."/>
            <person name="Jeon B.S."/>
            <person name="Bessarab I."/>
            <person name="Williams R.B.H."/>
            <person name="Huson D.H."/>
            <person name="Angenent L.T."/>
        </authorList>
    </citation>
    <scope>NUCLEOTIDE SEQUENCE [LARGE SCALE GENOMIC DNA]</scope>
    <source>
        <strain evidence="5 6">7D4C2</strain>
    </source>
</reference>
<proteinExistence type="predicted"/>
<dbReference type="SMART" id="SM00354">
    <property type="entry name" value="HTH_LACI"/>
    <property type="match status" value="1"/>
</dbReference>
<dbReference type="KEGG" id="cfem:HCR03_12265"/>
<evidence type="ECO:0000256" key="2">
    <source>
        <dbReference type="ARBA" id="ARBA00023125"/>
    </source>
</evidence>
<accession>A0A7G8T7C7</accession>
<evidence type="ECO:0000259" key="4">
    <source>
        <dbReference type="PROSITE" id="PS50932"/>
    </source>
</evidence>
<dbReference type="InterPro" id="IPR010982">
    <property type="entry name" value="Lambda_DNA-bd_dom_sf"/>
</dbReference>
<dbReference type="EMBL" id="CP060286">
    <property type="protein sequence ID" value="QNK39518.1"/>
    <property type="molecule type" value="Genomic_DNA"/>
</dbReference>
<evidence type="ECO:0000256" key="3">
    <source>
        <dbReference type="ARBA" id="ARBA00023163"/>
    </source>
</evidence>
<dbReference type="PRINTS" id="PR00036">
    <property type="entry name" value="HTHLACI"/>
</dbReference>
<dbReference type="InterPro" id="IPR028082">
    <property type="entry name" value="Peripla_BP_I"/>
</dbReference>
<dbReference type="RefSeq" id="WP_066646215.1">
    <property type="nucleotide sequence ID" value="NZ_CP060286.1"/>
</dbReference>
<dbReference type="CDD" id="cd06267">
    <property type="entry name" value="PBP1_LacI_sugar_binding-like"/>
    <property type="match status" value="1"/>
</dbReference>
<feature type="domain" description="HTH lacI-type" evidence="4">
    <location>
        <begin position="2"/>
        <end position="57"/>
    </location>
</feature>
<dbReference type="PANTHER" id="PTHR30146:SF24">
    <property type="entry name" value="XYLOSE OPERON REGULATORY PROTEIN"/>
    <property type="match status" value="1"/>
</dbReference>
<keyword evidence="2 5" id="KW-0238">DNA-binding</keyword>
<evidence type="ECO:0000313" key="5">
    <source>
        <dbReference type="EMBL" id="QNK39518.1"/>
    </source>
</evidence>
<dbReference type="SUPFAM" id="SSF53822">
    <property type="entry name" value="Periplasmic binding protein-like I"/>
    <property type="match status" value="1"/>
</dbReference>
<keyword evidence="3" id="KW-0804">Transcription</keyword>